<feature type="transmembrane region" description="Helical" evidence="9">
    <location>
        <begin position="236"/>
        <end position="254"/>
    </location>
</feature>
<dbReference type="CDD" id="cd17477">
    <property type="entry name" value="MFS_YcaD_like"/>
    <property type="match status" value="1"/>
</dbReference>
<dbReference type="NCBIfam" id="NF002962">
    <property type="entry name" value="PRK03633.1"/>
    <property type="match status" value="1"/>
</dbReference>
<feature type="transmembrane region" description="Helical" evidence="9">
    <location>
        <begin position="160"/>
        <end position="180"/>
    </location>
</feature>
<sequence>MLSLSRPVLLLLCGLLLLTVAMALLNTLVPLWLDQQHLATWQVGLVGSAYFLGNLVGTLVTGRVILRRGFNQSYYYACLLFAASTAALGIASEFWGWLLWRFLAGIGCAMIWVIVESALLRSGSNANRGQLLAAYMTIYYLGTVLGQLALGVISTALLRVIPWTTALMVVAMLPLCFARIERPQPRRAALAIWPLLRRRSARLGVNGCVISGAILGTLYGLLPLYLSHQGISDARVGYWMALLVSAGILGQWPVGRLADRYGRLRVLRVQVTLLILGSLVMLSTPQGALAALVILGGAGFTLYPVAMSWACERADRHELVAMNQALLMSYTLGSLAGPTLVALLMQHFSDRWMFVTIAAIALCYGLMLWRRPKDTPRCRRPKARHPAQSAGCRDGAAYARPRWGGTPPSVQQRGLNSSPQHVLAGCLGEQLEAVVDLQPVFDSAVQIIQRLLGSGGKGDNQVYLSAIRHHDRFITLEYGCLSLFTEYPMLRLGEYQHHTFAYHEILLAPFQCVDDVQRIMGANLLIADQRLTGKMDGMAPAQRLVAILPALVESCINRHKILR</sequence>
<evidence type="ECO:0000256" key="6">
    <source>
        <dbReference type="ARBA" id="ARBA00022692"/>
    </source>
</evidence>
<keyword evidence="7 9" id="KW-1133">Transmembrane helix</keyword>
<feature type="transmembrane region" description="Helical" evidence="9">
    <location>
        <begin position="288"/>
        <end position="306"/>
    </location>
</feature>
<evidence type="ECO:0000256" key="9">
    <source>
        <dbReference type="HAMAP-Rule" id="MF_01149"/>
    </source>
</evidence>
<feature type="transmembrane region" description="Helical" evidence="9">
    <location>
        <begin position="132"/>
        <end position="154"/>
    </location>
</feature>
<feature type="transmembrane region" description="Helical" evidence="9">
    <location>
        <begin position="98"/>
        <end position="120"/>
    </location>
</feature>
<evidence type="ECO:0000259" key="10">
    <source>
        <dbReference type="PROSITE" id="PS50850"/>
    </source>
</evidence>
<comment type="similarity">
    <text evidence="2 9">Belongs to the major facilitator superfamily. YcaD (TC 2.A.1.26) family.</text>
</comment>
<proteinExistence type="inferred from homology"/>
<comment type="caution">
    <text evidence="9">Lacks conserved residue(s) required for the propagation of feature annotation.</text>
</comment>
<dbReference type="PATRIC" id="fig|718251.5.peg.2055"/>
<dbReference type="AlphaFoldDB" id="A0A0H3DTZ8"/>
<dbReference type="GO" id="GO:0022857">
    <property type="term" value="F:transmembrane transporter activity"/>
    <property type="evidence" value="ECO:0007669"/>
    <property type="project" value="UniProtKB-UniRule"/>
</dbReference>
<dbReference type="InterPro" id="IPR047200">
    <property type="entry name" value="MFS_YcaD-like"/>
</dbReference>
<dbReference type="InterPro" id="IPR011701">
    <property type="entry name" value="MFS"/>
</dbReference>
<evidence type="ECO:0000313" key="12">
    <source>
        <dbReference type="Proteomes" id="UP000002230"/>
    </source>
</evidence>
<dbReference type="HAMAP" id="MF_01149">
    <property type="entry name" value="MFS_YcaD"/>
    <property type="match status" value="1"/>
</dbReference>
<feature type="transmembrane region" description="Helical" evidence="9">
    <location>
        <begin position="327"/>
        <end position="345"/>
    </location>
</feature>
<organism evidence="11 12">
    <name type="scientific">Edwardsiella tarda (strain FL6-60)</name>
    <dbReference type="NCBI Taxonomy" id="718251"/>
    <lineage>
        <taxon>Bacteria</taxon>
        <taxon>Pseudomonadati</taxon>
        <taxon>Pseudomonadota</taxon>
        <taxon>Gammaproteobacteria</taxon>
        <taxon>Enterobacterales</taxon>
        <taxon>Hafniaceae</taxon>
        <taxon>Edwardsiella</taxon>
    </lineage>
</organism>
<accession>A0A0H3DTZ8</accession>
<evidence type="ECO:0000313" key="11">
    <source>
        <dbReference type="EMBL" id="ADM42087.1"/>
    </source>
</evidence>
<evidence type="ECO:0000256" key="8">
    <source>
        <dbReference type="ARBA" id="ARBA00023136"/>
    </source>
</evidence>
<reference evidence="11 12" key="2">
    <citation type="journal article" date="2011" name="BMC Immunol.">
        <title>Comparison of static immersion and intravenous injection systems for exposure of zebrafish embryos to the natural pathogen Edwardsiella tarda.</title>
        <authorList>
            <person name="van Soest J.J."/>
            <person name="Stockhammer O.W."/>
            <person name="Ordas A."/>
            <person name="Bloemberg G.V."/>
            <person name="Spaink H.P."/>
            <person name="Meijer A.H."/>
        </authorList>
    </citation>
    <scope>NUCLEOTIDE SEQUENCE [LARGE SCALE GENOMIC DNA]</scope>
    <source>
        <strain evidence="11 12">FL6-60</strain>
    </source>
</reference>
<evidence type="ECO:0000256" key="5">
    <source>
        <dbReference type="ARBA" id="ARBA00022519"/>
    </source>
</evidence>
<name>A0A0H3DTZ8_EDWTF</name>
<keyword evidence="5 9" id="KW-0997">Cell inner membrane</keyword>
<keyword evidence="4 9" id="KW-1003">Cell membrane</keyword>
<evidence type="ECO:0000256" key="4">
    <source>
        <dbReference type="ARBA" id="ARBA00022475"/>
    </source>
</evidence>
<dbReference type="InterPro" id="IPR036259">
    <property type="entry name" value="MFS_trans_sf"/>
</dbReference>
<dbReference type="SUPFAM" id="SSF103473">
    <property type="entry name" value="MFS general substrate transporter"/>
    <property type="match status" value="1"/>
</dbReference>
<dbReference type="Pfam" id="PF07690">
    <property type="entry name" value="MFS_1"/>
    <property type="match status" value="1"/>
</dbReference>
<dbReference type="Gene3D" id="1.20.1250.20">
    <property type="entry name" value="MFS general substrate transporter like domains"/>
    <property type="match status" value="2"/>
</dbReference>
<evidence type="ECO:0000256" key="1">
    <source>
        <dbReference type="ARBA" id="ARBA00004429"/>
    </source>
</evidence>
<dbReference type="Proteomes" id="UP000002230">
    <property type="component" value="Chromosome"/>
</dbReference>
<feature type="transmembrane region" description="Helical" evidence="9">
    <location>
        <begin position="266"/>
        <end position="282"/>
    </location>
</feature>
<protein>
    <recommendedName>
        <fullName evidence="9">Uncharacterized MFS-type transporter ETAF_1981</fullName>
    </recommendedName>
</protein>
<keyword evidence="8 9" id="KW-0472">Membrane</keyword>
<feature type="transmembrane region" description="Helical" evidence="9">
    <location>
        <begin position="351"/>
        <end position="369"/>
    </location>
</feature>
<dbReference type="InterPro" id="IPR023745">
    <property type="entry name" value="MFS_YcaD"/>
</dbReference>
<feature type="transmembrane region" description="Helical" evidence="9">
    <location>
        <begin position="74"/>
        <end position="92"/>
    </location>
</feature>
<keyword evidence="3 9" id="KW-0813">Transport</keyword>
<evidence type="ECO:0000256" key="2">
    <source>
        <dbReference type="ARBA" id="ARBA00007552"/>
    </source>
</evidence>
<dbReference type="PROSITE" id="PS50850">
    <property type="entry name" value="MFS"/>
    <property type="match status" value="1"/>
</dbReference>
<keyword evidence="6 9" id="KW-0812">Transmembrane</keyword>
<dbReference type="PANTHER" id="PTHR23521">
    <property type="entry name" value="TRANSPORTER MFS SUPERFAMILY"/>
    <property type="match status" value="1"/>
</dbReference>
<feature type="domain" description="Major facilitator superfamily (MFS) profile" evidence="10">
    <location>
        <begin position="7"/>
        <end position="376"/>
    </location>
</feature>
<dbReference type="InterPro" id="IPR020846">
    <property type="entry name" value="MFS_dom"/>
</dbReference>
<comment type="subcellular location">
    <subcellularLocation>
        <location evidence="1 9">Cell inner membrane</location>
        <topology evidence="1 9">Multi-pass membrane protein</topology>
    </subcellularLocation>
</comment>
<dbReference type="PANTHER" id="PTHR23521:SF2">
    <property type="entry name" value="TRANSPORTER MFS SUPERFAMILY"/>
    <property type="match status" value="1"/>
</dbReference>
<reference evidence="12" key="1">
    <citation type="submission" date="2010-08" db="EMBL/GenBank/DDBJ databases">
        <title>Genome comparisons of Edwardsiella bacteria analysed using deep sequencing technology.</title>
        <authorList>
            <person name="van Soest J.J."/>
            <person name="Henkel C.V."/>
            <person name="Jansen H.J."/>
            <person name="van den Hondel C.A.M.J.J."/>
            <person name="Bloemberg G.V."/>
            <person name="Meijer A.H."/>
            <person name="Spaink H.P."/>
        </authorList>
    </citation>
    <scope>NUCLEOTIDE SEQUENCE [LARGE SCALE GENOMIC DNA]</scope>
    <source>
        <strain evidence="12">FL6-60</strain>
    </source>
</reference>
<dbReference type="HOGENOM" id="CLU_483758_0_0_6"/>
<feature type="transmembrane region" description="Helical" evidence="9">
    <location>
        <begin position="39"/>
        <end position="62"/>
    </location>
</feature>
<dbReference type="EMBL" id="CP002154">
    <property type="protein sequence ID" value="ADM42087.1"/>
    <property type="molecule type" value="Genomic_DNA"/>
</dbReference>
<evidence type="ECO:0000256" key="3">
    <source>
        <dbReference type="ARBA" id="ARBA00022448"/>
    </source>
</evidence>
<keyword evidence="12" id="KW-1185">Reference proteome</keyword>
<evidence type="ECO:0000256" key="7">
    <source>
        <dbReference type="ARBA" id="ARBA00022989"/>
    </source>
</evidence>
<dbReference type="KEGG" id="etd:ETAF_1981"/>
<gene>
    <name evidence="11" type="ordered locus">ETAF_1981</name>
</gene>
<feature type="transmembrane region" description="Helical" evidence="9">
    <location>
        <begin position="201"/>
        <end position="224"/>
    </location>
</feature>
<dbReference type="GO" id="GO:0005886">
    <property type="term" value="C:plasma membrane"/>
    <property type="evidence" value="ECO:0007669"/>
    <property type="project" value="UniProtKB-SubCell"/>
</dbReference>